<evidence type="ECO:0000256" key="2">
    <source>
        <dbReference type="ARBA" id="ARBA00008326"/>
    </source>
</evidence>
<feature type="region of interest" description="Disordered" evidence="7">
    <location>
        <begin position="25"/>
        <end position="46"/>
    </location>
</feature>
<feature type="chain" id="PRO_5042024376" description="Fibroblast growth factor binding protein 3" evidence="8">
    <location>
        <begin position="22"/>
        <end position="213"/>
    </location>
</feature>
<keyword evidence="10" id="KW-1185">Reference proteome</keyword>
<evidence type="ECO:0000256" key="6">
    <source>
        <dbReference type="ARBA" id="ARBA00023183"/>
    </source>
</evidence>
<dbReference type="GO" id="GO:0005576">
    <property type="term" value="C:extracellular region"/>
    <property type="evidence" value="ECO:0007669"/>
    <property type="project" value="UniProtKB-SubCell"/>
</dbReference>
<sequence>MRLLCALVLLLCLCSLQGMEGKKESGTEKQAARKGRNKAVPSSGELTSKENHRCTWETSGETEVTLLISCNHGDQSYWCRYAGQPDLCPSYGARSSQYWKQVVGKLKKKRNVCDGEKVLKTRVCKKAPVESHMRLTEKSGEEEGGEERENSKGGSKKQEAEREGGEKERKPAEEERDGFREVNDGNMEMAPVENYCAEGWQSFCSFFVKFIDG</sequence>
<evidence type="ECO:0000256" key="8">
    <source>
        <dbReference type="SAM" id="SignalP"/>
    </source>
</evidence>
<proteinExistence type="inferred from homology"/>
<dbReference type="PANTHER" id="PTHR15258">
    <property type="entry name" value="FGF BINDING PROTEIN-RELATED"/>
    <property type="match status" value="1"/>
</dbReference>
<keyword evidence="3" id="KW-0964">Secreted</keyword>
<evidence type="ECO:0000313" key="10">
    <source>
        <dbReference type="Proteomes" id="UP001221898"/>
    </source>
</evidence>
<dbReference type="GO" id="GO:0019838">
    <property type="term" value="F:growth factor binding"/>
    <property type="evidence" value="ECO:0007669"/>
    <property type="project" value="UniProtKB-KW"/>
</dbReference>
<evidence type="ECO:0000256" key="7">
    <source>
        <dbReference type="SAM" id="MobiDB-lite"/>
    </source>
</evidence>
<keyword evidence="6" id="KW-0340">Growth factor binding</keyword>
<evidence type="ECO:0000256" key="4">
    <source>
        <dbReference type="ARBA" id="ARBA00022729"/>
    </source>
</evidence>
<evidence type="ECO:0000256" key="3">
    <source>
        <dbReference type="ARBA" id="ARBA00022525"/>
    </source>
</evidence>
<keyword evidence="4 8" id="KW-0732">Signal</keyword>
<reference evidence="9" key="1">
    <citation type="journal article" date="2023" name="Science">
        <title>Genome structures resolve the early diversification of teleost fishes.</title>
        <authorList>
            <person name="Parey E."/>
            <person name="Louis A."/>
            <person name="Montfort J."/>
            <person name="Bouchez O."/>
            <person name="Roques C."/>
            <person name="Iampietro C."/>
            <person name="Lluch J."/>
            <person name="Castinel A."/>
            <person name="Donnadieu C."/>
            <person name="Desvignes T."/>
            <person name="Floi Bucao C."/>
            <person name="Jouanno E."/>
            <person name="Wen M."/>
            <person name="Mejri S."/>
            <person name="Dirks R."/>
            <person name="Jansen H."/>
            <person name="Henkel C."/>
            <person name="Chen W.J."/>
            <person name="Zahm M."/>
            <person name="Cabau C."/>
            <person name="Klopp C."/>
            <person name="Thompson A.W."/>
            <person name="Robinson-Rechavi M."/>
            <person name="Braasch I."/>
            <person name="Lecointre G."/>
            <person name="Bobe J."/>
            <person name="Postlethwait J.H."/>
            <person name="Berthelot C."/>
            <person name="Roest Crollius H."/>
            <person name="Guiguen Y."/>
        </authorList>
    </citation>
    <scope>NUCLEOTIDE SEQUENCE</scope>
    <source>
        <strain evidence="9">NC1722</strain>
    </source>
</reference>
<keyword evidence="5" id="KW-1015">Disulfide bond</keyword>
<dbReference type="PANTHER" id="PTHR15258:SF3">
    <property type="entry name" value="FIBROBLAST GROWTH FACTOR-BINDING PROTEIN 3"/>
    <property type="match status" value="1"/>
</dbReference>
<accession>A0AAD7TC60</accession>
<dbReference type="InterPro" id="IPR010510">
    <property type="entry name" value="FGF1-bd"/>
</dbReference>
<evidence type="ECO:0000256" key="5">
    <source>
        <dbReference type="ARBA" id="ARBA00023157"/>
    </source>
</evidence>
<dbReference type="EMBL" id="JAINUG010000002">
    <property type="protein sequence ID" value="KAJ8418239.1"/>
    <property type="molecule type" value="Genomic_DNA"/>
</dbReference>
<dbReference type="Proteomes" id="UP001221898">
    <property type="component" value="Unassembled WGS sequence"/>
</dbReference>
<evidence type="ECO:0000256" key="1">
    <source>
        <dbReference type="ARBA" id="ARBA00004613"/>
    </source>
</evidence>
<dbReference type="AlphaFoldDB" id="A0AAD7TC60"/>
<feature type="compositionally biased region" description="Basic and acidic residues" evidence="7">
    <location>
        <begin position="130"/>
        <end position="183"/>
    </location>
</feature>
<protein>
    <recommendedName>
        <fullName evidence="11">Fibroblast growth factor binding protein 3</fullName>
    </recommendedName>
</protein>
<evidence type="ECO:0008006" key="11">
    <source>
        <dbReference type="Google" id="ProtNLM"/>
    </source>
</evidence>
<comment type="subcellular location">
    <subcellularLocation>
        <location evidence="1">Secreted</location>
    </subcellularLocation>
</comment>
<organism evidence="9 10">
    <name type="scientific">Aldrovandia affinis</name>
    <dbReference type="NCBI Taxonomy" id="143900"/>
    <lineage>
        <taxon>Eukaryota</taxon>
        <taxon>Metazoa</taxon>
        <taxon>Chordata</taxon>
        <taxon>Craniata</taxon>
        <taxon>Vertebrata</taxon>
        <taxon>Euteleostomi</taxon>
        <taxon>Actinopterygii</taxon>
        <taxon>Neopterygii</taxon>
        <taxon>Teleostei</taxon>
        <taxon>Notacanthiformes</taxon>
        <taxon>Halosauridae</taxon>
        <taxon>Aldrovandia</taxon>
    </lineage>
</organism>
<comment type="similarity">
    <text evidence="2">Belongs to the fibroblast growth factor-binding protein family.</text>
</comment>
<feature type="region of interest" description="Disordered" evidence="7">
    <location>
        <begin position="130"/>
        <end position="187"/>
    </location>
</feature>
<comment type="caution">
    <text evidence="9">The sequence shown here is derived from an EMBL/GenBank/DDBJ whole genome shotgun (WGS) entry which is preliminary data.</text>
</comment>
<evidence type="ECO:0000313" key="9">
    <source>
        <dbReference type="EMBL" id="KAJ8418239.1"/>
    </source>
</evidence>
<dbReference type="Pfam" id="PF06473">
    <property type="entry name" value="FGF-BP1"/>
    <property type="match status" value="1"/>
</dbReference>
<feature type="signal peptide" evidence="8">
    <location>
        <begin position="1"/>
        <end position="21"/>
    </location>
</feature>
<gene>
    <name evidence="9" type="ORF">AAFF_G00139480</name>
</gene>
<name>A0AAD7TC60_9TELE</name>
<dbReference type="GO" id="GO:0007267">
    <property type="term" value="P:cell-cell signaling"/>
    <property type="evidence" value="ECO:0007669"/>
    <property type="project" value="TreeGrafter"/>
</dbReference>